<dbReference type="SUPFAM" id="SSF46626">
    <property type="entry name" value="Cytochrome c"/>
    <property type="match status" value="1"/>
</dbReference>
<feature type="chain" id="PRO_5038578732" evidence="9">
    <location>
        <begin position="19"/>
        <end position="115"/>
    </location>
</feature>
<dbReference type="PANTHER" id="PTHR37823">
    <property type="entry name" value="CYTOCHROME C-553-LIKE"/>
    <property type="match status" value="1"/>
</dbReference>
<feature type="binding site" description="covalent" evidence="6">
    <location>
        <position position="57"/>
    </location>
    <ligand>
        <name>heme c</name>
        <dbReference type="ChEBI" id="CHEBI:61717"/>
    </ligand>
</feature>
<gene>
    <name evidence="11" type="primary">cccB</name>
    <name evidence="11" type="ORF">GCM10007063_26620</name>
</gene>
<dbReference type="InterPro" id="IPR036909">
    <property type="entry name" value="Cyt_c-like_dom_sf"/>
</dbReference>
<feature type="domain" description="Cytochrome c" evidence="10">
    <location>
        <begin position="41"/>
        <end position="115"/>
    </location>
</feature>
<evidence type="ECO:0000256" key="6">
    <source>
        <dbReference type="PIRSR" id="PIRSR000025-1"/>
    </source>
</evidence>
<dbReference type="Gene3D" id="1.10.760.10">
    <property type="entry name" value="Cytochrome c-like domain"/>
    <property type="match status" value="1"/>
</dbReference>
<feature type="binding site" description="axial binding residue" evidence="7">
    <location>
        <position position="58"/>
    </location>
    <ligand>
        <name>heme c</name>
        <dbReference type="ChEBI" id="CHEBI:61717"/>
    </ligand>
    <ligandPart>
        <name>Fe</name>
        <dbReference type="ChEBI" id="CHEBI:18248"/>
    </ligandPart>
</feature>
<comment type="caution">
    <text evidence="11">The sequence shown here is derived from an EMBL/GenBank/DDBJ whole genome shotgun (WGS) entry which is preliminary data.</text>
</comment>
<dbReference type="EMBL" id="BMNQ01000046">
    <property type="protein sequence ID" value="GGK03080.1"/>
    <property type="molecule type" value="Genomic_DNA"/>
</dbReference>
<name>A0A917V005_9BACI</name>
<evidence type="ECO:0000256" key="2">
    <source>
        <dbReference type="ARBA" id="ARBA00022617"/>
    </source>
</evidence>
<feature type="region of interest" description="Disordered" evidence="8">
    <location>
        <begin position="21"/>
        <end position="44"/>
    </location>
</feature>
<organism evidence="11 12">
    <name type="scientific">Lentibacillus kapialis</name>
    <dbReference type="NCBI Taxonomy" id="340214"/>
    <lineage>
        <taxon>Bacteria</taxon>
        <taxon>Bacillati</taxon>
        <taxon>Bacillota</taxon>
        <taxon>Bacilli</taxon>
        <taxon>Bacillales</taxon>
        <taxon>Bacillaceae</taxon>
        <taxon>Lentibacillus</taxon>
    </lineage>
</organism>
<dbReference type="PROSITE" id="PS51257">
    <property type="entry name" value="PROKAR_LIPOPROTEIN"/>
    <property type="match status" value="1"/>
</dbReference>
<dbReference type="NCBIfam" id="NF045774">
    <property type="entry name" value="cytochro_C551"/>
    <property type="match status" value="1"/>
</dbReference>
<evidence type="ECO:0000256" key="3">
    <source>
        <dbReference type="ARBA" id="ARBA00022723"/>
    </source>
</evidence>
<dbReference type="Pfam" id="PF13442">
    <property type="entry name" value="Cytochrome_CBB3"/>
    <property type="match status" value="1"/>
</dbReference>
<sequence length="115" mass="11517">MKKWLWTMLFGTALVLGACGGGGDNGGDGGDSSGSDGGDTSEAGAAEELFQNNCASCHGQDLSGGAGPDLTSVGADHSADDIVNIIKNGKGQMPAQSQVSDEDAQTIASWLAEKK</sequence>
<dbReference type="GO" id="GO:0016020">
    <property type="term" value="C:membrane"/>
    <property type="evidence" value="ECO:0007669"/>
    <property type="project" value="InterPro"/>
</dbReference>
<feature type="binding site" description="covalent" evidence="6">
    <location>
        <position position="54"/>
    </location>
    <ligand>
        <name>heme c</name>
        <dbReference type="ChEBI" id="CHEBI:61717"/>
    </ligand>
</feature>
<dbReference type="RefSeq" id="WP_188633595.1">
    <property type="nucleotide sequence ID" value="NZ_BMNQ01000046.1"/>
</dbReference>
<reference evidence="11" key="2">
    <citation type="submission" date="2020-09" db="EMBL/GenBank/DDBJ databases">
        <authorList>
            <person name="Sun Q."/>
            <person name="Ohkuma M."/>
        </authorList>
    </citation>
    <scope>NUCLEOTIDE SEQUENCE</scope>
    <source>
        <strain evidence="11">JCM 12580</strain>
    </source>
</reference>
<evidence type="ECO:0000313" key="12">
    <source>
        <dbReference type="Proteomes" id="UP000658382"/>
    </source>
</evidence>
<feature type="signal peptide" evidence="9">
    <location>
        <begin position="1"/>
        <end position="18"/>
    </location>
</feature>
<reference evidence="11" key="1">
    <citation type="journal article" date="2014" name="Int. J. Syst. Evol. Microbiol.">
        <title>Complete genome sequence of Corynebacterium casei LMG S-19264T (=DSM 44701T), isolated from a smear-ripened cheese.</title>
        <authorList>
            <consortium name="US DOE Joint Genome Institute (JGI-PGF)"/>
            <person name="Walter F."/>
            <person name="Albersmeier A."/>
            <person name="Kalinowski J."/>
            <person name="Ruckert C."/>
        </authorList>
    </citation>
    <scope>NUCLEOTIDE SEQUENCE</scope>
    <source>
        <strain evidence="11">JCM 12580</strain>
    </source>
</reference>
<keyword evidence="3 7" id="KW-0479">Metal-binding</keyword>
<dbReference type="AlphaFoldDB" id="A0A917V005"/>
<comment type="PTM">
    <text evidence="6">Binds 1 heme c group covalently per subunit.</text>
</comment>
<evidence type="ECO:0000256" key="9">
    <source>
        <dbReference type="SAM" id="SignalP"/>
    </source>
</evidence>
<dbReference type="PIRSF" id="PIRSF000025">
    <property type="entry name" value="Cytc_Bsub_c550"/>
    <property type="match status" value="1"/>
</dbReference>
<accession>A0A917V005</accession>
<dbReference type="Proteomes" id="UP000658382">
    <property type="component" value="Unassembled WGS sequence"/>
</dbReference>
<dbReference type="InterPro" id="IPR012218">
    <property type="entry name" value="Cyt_c_BACSU-c550-type"/>
</dbReference>
<dbReference type="GO" id="GO:0005506">
    <property type="term" value="F:iron ion binding"/>
    <property type="evidence" value="ECO:0007669"/>
    <property type="project" value="InterPro"/>
</dbReference>
<keyword evidence="12" id="KW-1185">Reference proteome</keyword>
<feature type="region of interest" description="Disordered" evidence="8">
    <location>
        <begin position="92"/>
        <end position="115"/>
    </location>
</feature>
<dbReference type="InterPro" id="IPR051811">
    <property type="entry name" value="Cytochrome_c550/c551-like"/>
</dbReference>
<keyword evidence="4" id="KW-0249">Electron transport</keyword>
<evidence type="ECO:0000256" key="7">
    <source>
        <dbReference type="PIRSR" id="PIRSR000025-2"/>
    </source>
</evidence>
<dbReference type="InterPro" id="IPR054782">
    <property type="entry name" value="Cytochro_C551"/>
</dbReference>
<evidence type="ECO:0000256" key="1">
    <source>
        <dbReference type="ARBA" id="ARBA00022448"/>
    </source>
</evidence>
<proteinExistence type="predicted"/>
<dbReference type="PROSITE" id="PS51007">
    <property type="entry name" value="CYTC"/>
    <property type="match status" value="1"/>
</dbReference>
<keyword evidence="9" id="KW-0732">Signal</keyword>
<dbReference type="InterPro" id="IPR009056">
    <property type="entry name" value="Cyt_c-like_dom"/>
</dbReference>
<protein>
    <submittedName>
        <fullName evidence="11">Cytochrome c-551</fullName>
    </submittedName>
</protein>
<evidence type="ECO:0000256" key="4">
    <source>
        <dbReference type="ARBA" id="ARBA00022982"/>
    </source>
</evidence>
<feature type="compositionally biased region" description="Gly residues" evidence="8">
    <location>
        <begin position="21"/>
        <end position="37"/>
    </location>
</feature>
<keyword evidence="2 6" id="KW-0349">Heme</keyword>
<evidence type="ECO:0000313" key="11">
    <source>
        <dbReference type="EMBL" id="GGK03080.1"/>
    </source>
</evidence>
<dbReference type="PANTHER" id="PTHR37823:SF4">
    <property type="entry name" value="MENAQUINOL-CYTOCHROME C REDUCTASE CYTOCHROME B_C SUBUNIT"/>
    <property type="match status" value="1"/>
</dbReference>
<dbReference type="GO" id="GO:0020037">
    <property type="term" value="F:heme binding"/>
    <property type="evidence" value="ECO:0007669"/>
    <property type="project" value="InterPro"/>
</dbReference>
<evidence type="ECO:0000256" key="8">
    <source>
        <dbReference type="SAM" id="MobiDB-lite"/>
    </source>
</evidence>
<evidence type="ECO:0000259" key="10">
    <source>
        <dbReference type="PROSITE" id="PS51007"/>
    </source>
</evidence>
<dbReference type="GO" id="GO:0009055">
    <property type="term" value="F:electron transfer activity"/>
    <property type="evidence" value="ECO:0007669"/>
    <property type="project" value="InterPro"/>
</dbReference>
<keyword evidence="1" id="KW-0813">Transport</keyword>
<feature type="binding site" description="axial binding residue" evidence="7">
    <location>
        <position position="93"/>
    </location>
    <ligand>
        <name>heme c</name>
        <dbReference type="ChEBI" id="CHEBI:61717"/>
    </ligand>
    <ligandPart>
        <name>Fe</name>
        <dbReference type="ChEBI" id="CHEBI:18248"/>
    </ligandPart>
</feature>
<evidence type="ECO:0000256" key="5">
    <source>
        <dbReference type="ARBA" id="ARBA00023004"/>
    </source>
</evidence>
<keyword evidence="5 7" id="KW-0408">Iron</keyword>